<dbReference type="InterPro" id="IPR029151">
    <property type="entry name" value="Sensor-like_sf"/>
</dbReference>
<evidence type="ECO:0000313" key="12">
    <source>
        <dbReference type="Proteomes" id="UP000276309"/>
    </source>
</evidence>
<evidence type="ECO:0000256" key="6">
    <source>
        <dbReference type="ARBA" id="ARBA00022777"/>
    </source>
</evidence>
<evidence type="ECO:0000256" key="8">
    <source>
        <dbReference type="SAM" id="Coils"/>
    </source>
</evidence>
<evidence type="ECO:0000259" key="10">
    <source>
        <dbReference type="PROSITE" id="PS50109"/>
    </source>
</evidence>
<keyword evidence="6 11" id="KW-0418">Kinase</keyword>
<dbReference type="PROSITE" id="PS50109">
    <property type="entry name" value="HIS_KIN"/>
    <property type="match status" value="1"/>
</dbReference>
<evidence type="ECO:0000256" key="4">
    <source>
        <dbReference type="ARBA" id="ARBA00022679"/>
    </source>
</evidence>
<dbReference type="GO" id="GO:0005524">
    <property type="term" value="F:ATP binding"/>
    <property type="evidence" value="ECO:0007669"/>
    <property type="project" value="UniProtKB-KW"/>
</dbReference>
<dbReference type="InterPro" id="IPR011495">
    <property type="entry name" value="Sig_transdc_His_kin_sub2_dim/P"/>
</dbReference>
<name>A0A3G2L3X8_9FLAO</name>
<comment type="catalytic activity">
    <reaction evidence="1">
        <text>ATP + protein L-histidine = ADP + protein N-phospho-L-histidine.</text>
        <dbReference type="EC" id="2.7.13.3"/>
    </reaction>
</comment>
<dbReference type="PANTHER" id="PTHR41523">
    <property type="entry name" value="TWO-COMPONENT SYSTEM SENSOR PROTEIN"/>
    <property type="match status" value="1"/>
</dbReference>
<reference evidence="11 12" key="1">
    <citation type="submission" date="2018-08" db="EMBL/GenBank/DDBJ databases">
        <title>The reduced genetic potential of extracellular carbohydrate catabolism in Euzebyella marina RN62, a Flavobacteriia bacterium isolated from the hadal water.</title>
        <authorList>
            <person name="Xue C."/>
        </authorList>
    </citation>
    <scope>NUCLEOTIDE SEQUENCE [LARGE SCALE GENOMIC DNA]</scope>
    <source>
        <strain evidence="11 12">RN62</strain>
    </source>
</reference>
<evidence type="ECO:0000256" key="1">
    <source>
        <dbReference type="ARBA" id="ARBA00000085"/>
    </source>
</evidence>
<dbReference type="Pfam" id="PF21623">
    <property type="entry name" value="HK_sensor_dom_bact"/>
    <property type="match status" value="1"/>
</dbReference>
<dbReference type="Pfam" id="PF07568">
    <property type="entry name" value="HisKA_2"/>
    <property type="match status" value="1"/>
</dbReference>
<dbReference type="GO" id="GO:0004673">
    <property type="term" value="F:protein histidine kinase activity"/>
    <property type="evidence" value="ECO:0007669"/>
    <property type="project" value="UniProtKB-EC"/>
</dbReference>
<keyword evidence="7" id="KW-0067">ATP-binding</keyword>
<dbReference type="InterPro" id="IPR048760">
    <property type="entry name" value="VP0354-like_sensor_dom"/>
</dbReference>
<keyword evidence="9" id="KW-0812">Transmembrane</keyword>
<dbReference type="SMART" id="SM00387">
    <property type="entry name" value="HATPase_c"/>
    <property type="match status" value="1"/>
</dbReference>
<dbReference type="InterPro" id="IPR003594">
    <property type="entry name" value="HATPase_dom"/>
</dbReference>
<evidence type="ECO:0000256" key="9">
    <source>
        <dbReference type="SAM" id="Phobius"/>
    </source>
</evidence>
<keyword evidence="4" id="KW-0808">Transferase</keyword>
<keyword evidence="12" id="KW-1185">Reference proteome</keyword>
<feature type="coiled-coil region" evidence="8">
    <location>
        <begin position="303"/>
        <end position="330"/>
    </location>
</feature>
<dbReference type="RefSeq" id="WP_121848024.1">
    <property type="nucleotide sequence ID" value="NZ_CP032050.1"/>
</dbReference>
<dbReference type="EC" id="2.7.13.3" evidence="2"/>
<protein>
    <recommendedName>
        <fullName evidence="2">histidine kinase</fullName>
        <ecNumber evidence="2">2.7.13.3</ecNumber>
    </recommendedName>
</protein>
<evidence type="ECO:0000313" key="11">
    <source>
        <dbReference type="EMBL" id="AYN66974.1"/>
    </source>
</evidence>
<sequence>MRFKLTQVNLIIISLAIFLITNILLWSSAWRRINTYQSNILEIENGQAQNRLKDAETRFLNLYEISKKNITMIRNMVEFEMMNNDEMPLISRKLAKFVELDDYYFQARIIDMAGNELVKVENTDNQVTITPPEKLQNKQDRYYFREAVNVGRNDVYVSELDLNEENGLIEMPYRPTLRFFSPLYTSNKRAGVIGLNLNIQNWFDTFKGQNIGLLNGDNQIFYDEQKKLYTSFEEDLDARGNYDQPLYYYKKLSLEGNQFWTIYTRSETDEIETKLSNFKKAAYRTALLVSAFVLFLLIITYALNNKNAKITRLNQNIASQLKERDTLIKEIHHRVKNNLQVVASLLSLQSSFITDENIKMLFRYSQYRINSMGMVHEMLYKSGDLSKIDYEAYIKELVTALIQSMKGSGSDIKLVTEINNVHLNLDTSIPLGLIINEIITNSLKYGFKGQEKGTIFIKLEKLNSSNYNYQLIVSDDGIGFPDKINFRNTKSLGLKLIHKLVLQLRGNIEKDNTKKGTYYIISFKEIEQIS</sequence>
<feature type="domain" description="Histidine kinase" evidence="10">
    <location>
        <begin position="330"/>
        <end position="527"/>
    </location>
</feature>
<dbReference type="Gene3D" id="3.30.450.20">
    <property type="entry name" value="PAS domain"/>
    <property type="match status" value="2"/>
</dbReference>
<organism evidence="11 12">
    <name type="scientific">Euzebyella marina</name>
    <dbReference type="NCBI Taxonomy" id="1761453"/>
    <lineage>
        <taxon>Bacteria</taxon>
        <taxon>Pseudomonadati</taxon>
        <taxon>Bacteroidota</taxon>
        <taxon>Flavobacteriia</taxon>
        <taxon>Flavobacteriales</taxon>
        <taxon>Flavobacteriaceae</taxon>
        <taxon>Euzebyella</taxon>
    </lineage>
</organism>
<gene>
    <name evidence="11" type="ORF">D1013_06090</name>
</gene>
<dbReference type="SUPFAM" id="SSF55874">
    <property type="entry name" value="ATPase domain of HSP90 chaperone/DNA topoisomerase II/histidine kinase"/>
    <property type="match status" value="1"/>
</dbReference>
<dbReference type="AlphaFoldDB" id="A0A3G2L3X8"/>
<dbReference type="OrthoDB" id="9767435at2"/>
<dbReference type="Pfam" id="PF02518">
    <property type="entry name" value="HATPase_c"/>
    <property type="match status" value="1"/>
</dbReference>
<evidence type="ECO:0000256" key="7">
    <source>
        <dbReference type="ARBA" id="ARBA00022840"/>
    </source>
</evidence>
<dbReference type="KEGG" id="emar:D1013_06090"/>
<dbReference type="Proteomes" id="UP000276309">
    <property type="component" value="Chromosome"/>
</dbReference>
<dbReference type="InterPro" id="IPR036890">
    <property type="entry name" value="HATPase_C_sf"/>
</dbReference>
<accession>A0A3G2L3X8</accession>
<keyword evidence="3" id="KW-0597">Phosphoprotein</keyword>
<keyword evidence="8" id="KW-0175">Coiled coil</keyword>
<keyword evidence="5" id="KW-0547">Nucleotide-binding</keyword>
<keyword evidence="9" id="KW-1133">Transmembrane helix</keyword>
<feature type="transmembrane region" description="Helical" evidence="9">
    <location>
        <begin position="6"/>
        <end position="26"/>
    </location>
</feature>
<dbReference type="EMBL" id="CP032050">
    <property type="protein sequence ID" value="AYN66974.1"/>
    <property type="molecule type" value="Genomic_DNA"/>
</dbReference>
<dbReference type="SUPFAM" id="SSF103190">
    <property type="entry name" value="Sensory domain-like"/>
    <property type="match status" value="1"/>
</dbReference>
<dbReference type="Gene3D" id="3.30.565.10">
    <property type="entry name" value="Histidine kinase-like ATPase, C-terminal domain"/>
    <property type="match status" value="1"/>
</dbReference>
<evidence type="ECO:0000256" key="5">
    <source>
        <dbReference type="ARBA" id="ARBA00022741"/>
    </source>
</evidence>
<feature type="transmembrane region" description="Helical" evidence="9">
    <location>
        <begin position="281"/>
        <end position="303"/>
    </location>
</feature>
<dbReference type="PANTHER" id="PTHR41523:SF8">
    <property type="entry name" value="ETHYLENE RESPONSE SENSOR PROTEIN"/>
    <property type="match status" value="1"/>
</dbReference>
<evidence type="ECO:0000256" key="3">
    <source>
        <dbReference type="ARBA" id="ARBA00022553"/>
    </source>
</evidence>
<evidence type="ECO:0000256" key="2">
    <source>
        <dbReference type="ARBA" id="ARBA00012438"/>
    </source>
</evidence>
<proteinExistence type="predicted"/>
<dbReference type="InterPro" id="IPR005467">
    <property type="entry name" value="His_kinase_dom"/>
</dbReference>
<keyword evidence="9" id="KW-0472">Membrane</keyword>